<dbReference type="Gene3D" id="3.40.50.1820">
    <property type="entry name" value="alpha/beta hydrolase"/>
    <property type="match status" value="1"/>
</dbReference>
<dbReference type="InterPro" id="IPR019913">
    <property type="entry name" value="Pyrimidine_utilisation_RutD"/>
</dbReference>
<evidence type="ECO:0000256" key="2">
    <source>
        <dbReference type="HAMAP-Rule" id="MF_00832"/>
    </source>
</evidence>
<evidence type="ECO:0000256" key="1">
    <source>
        <dbReference type="ARBA" id="ARBA00022801"/>
    </source>
</evidence>
<dbReference type="PRINTS" id="PR00111">
    <property type="entry name" value="ABHYDROLASE"/>
</dbReference>
<protein>
    <recommendedName>
        <fullName evidence="2">Putative carbamate hydrolase RutD</fullName>
        <ecNumber evidence="2">3.5.1.-</ecNumber>
    </recommendedName>
    <alternativeName>
        <fullName evidence="2">Aminohydrolase</fullName>
    </alternativeName>
</protein>
<evidence type="ECO:0000259" key="3">
    <source>
        <dbReference type="Pfam" id="PF00561"/>
    </source>
</evidence>
<dbReference type="GO" id="GO:0006212">
    <property type="term" value="P:uracil catabolic process"/>
    <property type="evidence" value="ECO:0007669"/>
    <property type="project" value="UniProtKB-UniRule"/>
</dbReference>
<dbReference type="AlphaFoldDB" id="A0A7X1G9T4"/>
<accession>A0A7X1G9T4</accession>
<evidence type="ECO:0000313" key="5">
    <source>
        <dbReference type="Proteomes" id="UP000546173"/>
    </source>
</evidence>
<comment type="similarity">
    <text evidence="2">Belongs to the AB hydrolase superfamily. Hydrolase RutD family.</text>
</comment>
<reference evidence="4 5" key="1">
    <citation type="submission" date="2020-08" db="EMBL/GenBank/DDBJ databases">
        <title>Pseudomonas sp. nov.</title>
        <authorList>
            <person name="Gieschler S."/>
            <person name="Fiedler G."/>
            <person name="Brinks E."/>
            <person name="Boehnlein C."/>
            <person name="Franz C.M.A.P."/>
            <person name="Kabisch J."/>
        </authorList>
    </citation>
    <scope>NUCLEOTIDE SEQUENCE [LARGE SCALE GENOMIC DNA]</scope>
    <source>
        <strain evidence="4 5">MBT-2</strain>
    </source>
</reference>
<feature type="domain" description="AB hydrolase-1" evidence="3">
    <location>
        <begin position="14"/>
        <end position="241"/>
    </location>
</feature>
<comment type="catalytic activity">
    <reaction evidence="2">
        <text>carbamate + 2 H(+) = NH4(+) + CO2</text>
        <dbReference type="Rhea" id="RHEA:15649"/>
        <dbReference type="ChEBI" id="CHEBI:13941"/>
        <dbReference type="ChEBI" id="CHEBI:15378"/>
        <dbReference type="ChEBI" id="CHEBI:16526"/>
        <dbReference type="ChEBI" id="CHEBI:28938"/>
    </reaction>
</comment>
<dbReference type="InterPro" id="IPR050471">
    <property type="entry name" value="AB_hydrolase"/>
</dbReference>
<comment type="function">
    <text evidence="2">Involved in pyrimidine catabolism. May facilitate the hydrolysis of carbamate, a reaction that can also occur spontaneously.</text>
</comment>
<dbReference type="Proteomes" id="UP000546173">
    <property type="component" value="Unassembled WGS sequence"/>
</dbReference>
<dbReference type="InterPro" id="IPR029058">
    <property type="entry name" value="AB_hydrolase_fold"/>
</dbReference>
<gene>
    <name evidence="2 4" type="primary">rutD</name>
    <name evidence="4" type="ORF">H7993_17635</name>
</gene>
<dbReference type="PANTHER" id="PTHR43433:SF5">
    <property type="entry name" value="AB HYDROLASE-1 DOMAIN-CONTAINING PROTEIN"/>
    <property type="match status" value="1"/>
</dbReference>
<dbReference type="EC" id="3.5.1.-" evidence="2"/>
<keyword evidence="5" id="KW-1185">Reference proteome</keyword>
<sequence>MHHSIQGRQDPSAPTLLLSSGLGGSAGFWAGDLALLGEHFRVVTYDHAGTGRSPAQLPEGYCIAHMAEELLALLDELDIEQCHFMGHALGGLVGLELAAMCPERLSSLVLINAWSSPNPHSARCFAVRKNLLRHSGSQAYVQAQALFLYPADWIASNGARLAEDEAHALAHFPSHDNLLRRINALETFDIESRLQGIHTPTLLIANRDDMLVPWQRSRHLADRLPNATLVVLEYGGHASSVSDPQPFHHAVLDYFQGLSL</sequence>
<dbReference type="SUPFAM" id="SSF53474">
    <property type="entry name" value="alpha/beta-Hydrolases"/>
    <property type="match status" value="1"/>
</dbReference>
<dbReference type="InterPro" id="IPR000073">
    <property type="entry name" value="AB_hydrolase_1"/>
</dbReference>
<dbReference type="GO" id="GO:0019740">
    <property type="term" value="P:nitrogen utilization"/>
    <property type="evidence" value="ECO:0007669"/>
    <property type="project" value="UniProtKB-UniRule"/>
</dbReference>
<dbReference type="RefSeq" id="WP_185795167.1">
    <property type="nucleotide sequence ID" value="NZ_JACMYH010000006.1"/>
</dbReference>
<comment type="caution">
    <text evidence="4">The sequence shown here is derived from an EMBL/GenBank/DDBJ whole genome shotgun (WGS) entry which is preliminary data.</text>
</comment>
<evidence type="ECO:0000313" key="4">
    <source>
        <dbReference type="EMBL" id="MBC2680224.1"/>
    </source>
</evidence>
<dbReference type="GO" id="GO:0016811">
    <property type="term" value="F:hydrolase activity, acting on carbon-nitrogen (but not peptide) bonds, in linear amides"/>
    <property type="evidence" value="ECO:0007669"/>
    <property type="project" value="InterPro"/>
</dbReference>
<dbReference type="HAMAP" id="MF_00832">
    <property type="entry name" value="RutD"/>
    <property type="match status" value="1"/>
</dbReference>
<name>A0A7X1G9T4_9PSED</name>
<organism evidence="4 5">
    <name type="scientific">Pseudomonas baltica</name>
    <dbReference type="NCBI Taxonomy" id="2762576"/>
    <lineage>
        <taxon>Bacteria</taxon>
        <taxon>Pseudomonadati</taxon>
        <taxon>Pseudomonadota</taxon>
        <taxon>Gammaproteobacteria</taxon>
        <taxon>Pseudomonadales</taxon>
        <taxon>Pseudomonadaceae</taxon>
        <taxon>Pseudomonas</taxon>
    </lineage>
</organism>
<keyword evidence="1 2" id="KW-0378">Hydrolase</keyword>
<dbReference type="PANTHER" id="PTHR43433">
    <property type="entry name" value="HYDROLASE, ALPHA/BETA FOLD FAMILY PROTEIN"/>
    <property type="match status" value="1"/>
</dbReference>
<dbReference type="EMBL" id="JACMYH010000006">
    <property type="protein sequence ID" value="MBC2680224.1"/>
    <property type="molecule type" value="Genomic_DNA"/>
</dbReference>
<proteinExistence type="inferred from homology"/>
<dbReference type="NCBIfam" id="TIGR03611">
    <property type="entry name" value="RutD"/>
    <property type="match status" value="1"/>
</dbReference>
<dbReference type="Pfam" id="PF00561">
    <property type="entry name" value="Abhydrolase_1"/>
    <property type="match status" value="1"/>
</dbReference>